<dbReference type="Gene3D" id="3.90.1150.30">
    <property type="match status" value="1"/>
</dbReference>
<dbReference type="GO" id="GO:0003677">
    <property type="term" value="F:DNA binding"/>
    <property type="evidence" value="ECO:0007669"/>
    <property type="project" value="UniProtKB-KW"/>
</dbReference>
<dbReference type="KEGG" id="apak:AP3564_19085"/>
<dbReference type="SUPFAM" id="SSF142906">
    <property type="entry name" value="YjbR-like"/>
    <property type="match status" value="1"/>
</dbReference>
<name>A0A161W4M2_9BACI</name>
<accession>A0A161W4M2</accession>
<dbReference type="InterPro" id="IPR007351">
    <property type="entry name" value="YjbR"/>
</dbReference>
<dbReference type="AlphaFoldDB" id="A0A161W4M2"/>
<reference evidence="1 2" key="1">
    <citation type="submission" date="2016-10" db="EMBL/GenBank/DDBJ databases">
        <title>The whole genome sequencing and assembly of Aeribacillus pallidus KCTC3564 strain.</title>
        <authorList>
            <person name="Lee Y.-J."/>
            <person name="Park M.-K."/>
            <person name="Yi H."/>
            <person name="Bahn Y.-S."/>
            <person name="Kim J.F."/>
            <person name="Lee D.-W."/>
        </authorList>
    </citation>
    <scope>NUCLEOTIDE SEQUENCE [LARGE SCALE GENOMIC DNA]</scope>
    <source>
        <strain evidence="1 2">KCTC3564</strain>
    </source>
</reference>
<dbReference type="Proteomes" id="UP000214606">
    <property type="component" value="Chromosome"/>
</dbReference>
<organism evidence="1 2">
    <name type="scientific">Aeribacillus pallidus</name>
    <dbReference type="NCBI Taxonomy" id="33936"/>
    <lineage>
        <taxon>Bacteria</taxon>
        <taxon>Bacillati</taxon>
        <taxon>Bacillota</taxon>
        <taxon>Bacilli</taxon>
        <taxon>Bacillales</taxon>
        <taxon>Bacillaceae</taxon>
        <taxon>Aeribacillus</taxon>
    </lineage>
</organism>
<evidence type="ECO:0000313" key="1">
    <source>
        <dbReference type="EMBL" id="ASS92492.1"/>
    </source>
</evidence>
<accession>A0A223EB71</accession>
<dbReference type="Pfam" id="PF04237">
    <property type="entry name" value="YjbR"/>
    <property type="match status" value="1"/>
</dbReference>
<dbReference type="InterPro" id="IPR038056">
    <property type="entry name" value="YjbR-like_sf"/>
</dbReference>
<dbReference type="RefSeq" id="WP_066249800.1">
    <property type="nucleotide sequence ID" value="NZ_CP017703.1"/>
</dbReference>
<dbReference type="PANTHER" id="PTHR35145">
    <property type="entry name" value="CYTOPLASMIC PROTEIN-RELATED"/>
    <property type="match status" value="1"/>
</dbReference>
<protein>
    <submittedName>
        <fullName evidence="1">DNA-binding protein</fullName>
    </submittedName>
</protein>
<dbReference type="EMBL" id="CP017703">
    <property type="protein sequence ID" value="ASS92492.1"/>
    <property type="molecule type" value="Genomic_DNA"/>
</dbReference>
<gene>
    <name evidence="1" type="ORF">AP3564_19085</name>
</gene>
<dbReference type="InterPro" id="IPR058532">
    <property type="entry name" value="YjbR/MT2646/Rv2570-like"/>
</dbReference>
<proteinExistence type="predicted"/>
<sequence>MNKQKLESFCLKLPGSVHDYQIDWEADRYKVGDKIFAIIGCDSEGKPIITLKCDPHHSEQLRENYDGVIPGYYMNKNHWISIYFNTNIPEEILENLIFRSYELVFQKLPKKIQKQIKLQ</sequence>
<keyword evidence="1" id="KW-0238">DNA-binding</keyword>
<dbReference type="PANTHER" id="PTHR35145:SF1">
    <property type="entry name" value="CYTOPLASMIC PROTEIN"/>
    <property type="match status" value="1"/>
</dbReference>
<evidence type="ECO:0000313" key="2">
    <source>
        <dbReference type="Proteomes" id="UP000214606"/>
    </source>
</evidence>